<reference evidence="2 3" key="1">
    <citation type="submission" date="2014-11" db="EMBL/GenBank/DDBJ databases">
        <authorList>
            <person name="Zhu J."/>
            <person name="Qi W."/>
            <person name="Song R."/>
        </authorList>
    </citation>
    <scope>NUCLEOTIDE SEQUENCE [LARGE SCALE GENOMIC DNA]</scope>
</reference>
<feature type="region of interest" description="Disordered" evidence="1">
    <location>
        <begin position="779"/>
        <end position="811"/>
    </location>
</feature>
<keyword evidence="3" id="KW-1185">Reference proteome</keyword>
<sequence>MSRRGKPRALRFSESFLLPQHRAFHVNALAVSEDNLLALMSDDKVMVVDPVAMLDMERMSPGFTSASVVLATLTTSDVVAASNQAGAMMRADEEDHSMGGGDEDEDLEEEAGAKKGGRGRKSAKAKAKSRAKAKSKAGQQQWENVEDSFIAAVKAADKVRFHCVVWSPRVHGYTHQANADGESTGVGLHKGCILGVGTTDGTFNLYAMPGKFLANGVSKPVKVLEVTSKFLEYKAAIPLYRFDTAQPHAGPTPGPGVVADWLKVHPSTTSPIAAFSPNGFDAFMTTPAPTPAAAAAPAVKTEIGKEAASPSAAQSTNWLATETCVLFAVAYEAVIVVWWVCPGRPKMKIGCLLATCSHPTDHHVRVTALKMSPLELCWRQEAADTRPSLRLTLFGGLSNGQVLAWQVDMGVERKADGYWLPARQHRITAPLEIAPCSEGPVADLLVGPCIIPPPPQQPQQPEGAAPLSDGGLCVAIARGPSILLAVRREAASAASDHHAHDHGAVPRDISGSSGLTTTTAGGGSYIYHLLSPTLTSDAHFANVVGSSLLASPACLGDSHPHTHTHTANGRLLVELMSLDQFGSLIHWRVVHGVGDDGMVLEGKMDDVRVVDTKRGKVDGLTALEEGVFRPAPSIPSTFRRTVYTHKSARGYCPSPSGCLLFSCYETDRELIVATSLVPHTPVCVAMHRMAHTLGLANGFVWPTTTTTTSTTSSMRSTHQQLACSSGSCSLWDMYLAVNGPLLSAILAPPRREGDEVMGAFGFGLRPNVKKEREREREREWWEADDEVLAHSDSGASDGATEERKHSDMALRKRHLGRRVKRLLAQKRHSTAADNTDPSQLTWEGSDKGGRVLESALFDSLGGIDLSRPHEAADLCAVPQAIPDIPQTTNAFCDPGKESTDDAYRSIGPATQCLGEDVNVLSDYGAFLTCFLCEIDRLSGPNSLVSTIKALDATTEPPQPMVALMDVEMTDEGQPAAAAAVVKKEPGESSPSPRASPSFAPVQQLLTRLRGHLQHLSAAAAIAQQPAHRVSALQCLNALRCVVVPMARQRREHFAGYRDDPKDEAEDKELLRHMLLAYWWCVYHDFIRPFRSSCQLSAAEEESIARIEHALQHKFCVPQKHVCEFNKSAGVTSWAFDSIVFEGGRRQAPLCALTLMPLSTEVLPEYCALCCRFFSPASHGRPFWANLVCTPSTCPWCGSSTITVW</sequence>
<feature type="compositionally biased region" description="Low complexity" evidence="1">
    <location>
        <begin position="987"/>
        <end position="997"/>
    </location>
</feature>
<name>A0A0G4FQ62_VITBC</name>
<dbReference type="Proteomes" id="UP000041254">
    <property type="component" value="Unassembled WGS sequence"/>
</dbReference>
<evidence type="ECO:0000256" key="1">
    <source>
        <dbReference type="SAM" id="MobiDB-lite"/>
    </source>
</evidence>
<gene>
    <name evidence="2" type="ORF">Vbra_734</name>
</gene>
<feature type="compositionally biased region" description="Basic residues" evidence="1">
    <location>
        <begin position="115"/>
        <end position="135"/>
    </location>
</feature>
<dbReference type="EMBL" id="CDMY01000477">
    <property type="protein sequence ID" value="CEM16425.1"/>
    <property type="molecule type" value="Genomic_DNA"/>
</dbReference>
<evidence type="ECO:0000313" key="2">
    <source>
        <dbReference type="EMBL" id="CEM16425.1"/>
    </source>
</evidence>
<protein>
    <submittedName>
        <fullName evidence="2">Uncharacterized protein</fullName>
    </submittedName>
</protein>
<proteinExistence type="predicted"/>
<dbReference type="InParanoid" id="A0A0G4FQ62"/>
<accession>A0A0G4FQ62</accession>
<evidence type="ECO:0000313" key="3">
    <source>
        <dbReference type="Proteomes" id="UP000041254"/>
    </source>
</evidence>
<organism evidence="2 3">
    <name type="scientific">Vitrella brassicaformis (strain CCMP3155)</name>
    <dbReference type="NCBI Taxonomy" id="1169540"/>
    <lineage>
        <taxon>Eukaryota</taxon>
        <taxon>Sar</taxon>
        <taxon>Alveolata</taxon>
        <taxon>Colpodellida</taxon>
        <taxon>Vitrellaceae</taxon>
        <taxon>Vitrella</taxon>
    </lineage>
</organism>
<feature type="compositionally biased region" description="Acidic residues" evidence="1">
    <location>
        <begin position="101"/>
        <end position="110"/>
    </location>
</feature>
<feature type="compositionally biased region" description="Polar residues" evidence="1">
    <location>
        <begin position="831"/>
        <end position="842"/>
    </location>
</feature>
<feature type="region of interest" description="Disordered" evidence="1">
    <location>
        <begin position="89"/>
        <end position="139"/>
    </location>
</feature>
<feature type="region of interest" description="Disordered" evidence="1">
    <location>
        <begin position="976"/>
        <end position="997"/>
    </location>
</feature>
<feature type="compositionally biased region" description="Basic and acidic residues" evidence="1">
    <location>
        <begin position="800"/>
        <end position="810"/>
    </location>
</feature>
<dbReference type="AlphaFoldDB" id="A0A0G4FQ62"/>
<feature type="region of interest" description="Disordered" evidence="1">
    <location>
        <begin position="824"/>
        <end position="846"/>
    </location>
</feature>
<dbReference type="VEuPathDB" id="CryptoDB:Vbra_734"/>